<name>I4C5M9_DESTA</name>
<gene>
    <name evidence="2" type="ordered locus">Desti_2173</name>
</gene>
<evidence type="ECO:0000313" key="3">
    <source>
        <dbReference type="Proteomes" id="UP000006055"/>
    </source>
</evidence>
<protein>
    <submittedName>
        <fullName evidence="2">Uncharacterized protein</fullName>
    </submittedName>
</protein>
<dbReference type="EMBL" id="CP003360">
    <property type="protein sequence ID" value="AFM24870.1"/>
    <property type="molecule type" value="Genomic_DNA"/>
</dbReference>
<keyword evidence="3" id="KW-1185">Reference proteome</keyword>
<organism evidence="2 3">
    <name type="scientific">Desulfomonile tiedjei (strain ATCC 49306 / DSM 6799 / DCB-1)</name>
    <dbReference type="NCBI Taxonomy" id="706587"/>
    <lineage>
        <taxon>Bacteria</taxon>
        <taxon>Pseudomonadati</taxon>
        <taxon>Thermodesulfobacteriota</taxon>
        <taxon>Desulfomonilia</taxon>
        <taxon>Desulfomonilales</taxon>
        <taxon>Desulfomonilaceae</taxon>
        <taxon>Desulfomonile</taxon>
    </lineage>
</organism>
<dbReference type="HOGENOM" id="CLU_780162_0_0_7"/>
<dbReference type="KEGG" id="dti:Desti_2173"/>
<feature type="chain" id="PRO_5003687321" evidence="1">
    <location>
        <begin position="24"/>
        <end position="355"/>
    </location>
</feature>
<dbReference type="Proteomes" id="UP000006055">
    <property type="component" value="Chromosome"/>
</dbReference>
<reference evidence="3" key="1">
    <citation type="submission" date="2012-06" db="EMBL/GenBank/DDBJ databases">
        <title>Complete sequence of chromosome of Desulfomonile tiedjei DSM 6799.</title>
        <authorList>
            <person name="Lucas S."/>
            <person name="Copeland A."/>
            <person name="Lapidus A."/>
            <person name="Glavina del Rio T."/>
            <person name="Dalin E."/>
            <person name="Tice H."/>
            <person name="Bruce D."/>
            <person name="Goodwin L."/>
            <person name="Pitluck S."/>
            <person name="Peters L."/>
            <person name="Ovchinnikova G."/>
            <person name="Zeytun A."/>
            <person name="Lu M."/>
            <person name="Kyrpides N."/>
            <person name="Mavromatis K."/>
            <person name="Ivanova N."/>
            <person name="Brettin T."/>
            <person name="Detter J.C."/>
            <person name="Han C."/>
            <person name="Larimer F."/>
            <person name="Land M."/>
            <person name="Hauser L."/>
            <person name="Markowitz V."/>
            <person name="Cheng J.-F."/>
            <person name="Hugenholtz P."/>
            <person name="Woyke T."/>
            <person name="Wu D."/>
            <person name="Spring S."/>
            <person name="Schroeder M."/>
            <person name="Brambilla E."/>
            <person name="Klenk H.-P."/>
            <person name="Eisen J.A."/>
        </authorList>
    </citation>
    <scope>NUCLEOTIDE SEQUENCE [LARGE SCALE GENOMIC DNA]</scope>
    <source>
        <strain evidence="3">ATCC 49306 / DSM 6799 / DCB-1</strain>
    </source>
</reference>
<dbReference type="RefSeq" id="WP_014810013.1">
    <property type="nucleotide sequence ID" value="NC_018025.1"/>
</dbReference>
<accession>I4C5M9</accession>
<sequence length="355" mass="38969">MRLMLGGFICLALVAFVFAFANAEEFSGGATILPIDEGLPQSAFNLKTDTASIYLEKAVLFKENGWITRDKEIAVTARMTINSQKKDRTSGSLTISRVYKFDVSIYDDGKIEIPLKSLPLLDTFRLSGSEYFVTSIIVDLSLSKKRDKTDFSKTLQTIIAVSKKIPVPGNPYVEFASVFGDSWSEVIDNAIKEGADTVPFASFGVRFLQGEKAAYYTEKPGVHAIVIGPSQRDSGALPLENLVGKNLSYDAVEGLKYQGSRLKNNHMIVRIIASTDPWLAALAMHETVKRIDTEASAAIALSKAKKLPSYNLEALVEASPSEKSDVLTLGNRWEGAIKELNAIRGYNPIGDKQKW</sequence>
<keyword evidence="1" id="KW-0732">Signal</keyword>
<dbReference type="eggNOG" id="ENOG5033T75">
    <property type="taxonomic scope" value="Bacteria"/>
</dbReference>
<feature type="signal peptide" evidence="1">
    <location>
        <begin position="1"/>
        <end position="23"/>
    </location>
</feature>
<dbReference type="AlphaFoldDB" id="I4C5M9"/>
<evidence type="ECO:0000313" key="2">
    <source>
        <dbReference type="EMBL" id="AFM24870.1"/>
    </source>
</evidence>
<proteinExistence type="predicted"/>
<evidence type="ECO:0000256" key="1">
    <source>
        <dbReference type="SAM" id="SignalP"/>
    </source>
</evidence>